<feature type="transmembrane region" description="Helical" evidence="1">
    <location>
        <begin position="89"/>
        <end position="111"/>
    </location>
</feature>
<dbReference type="Proteomes" id="UP001597425">
    <property type="component" value="Unassembled WGS sequence"/>
</dbReference>
<name>A0ABW5EA31_9GAMM</name>
<keyword evidence="1" id="KW-1133">Transmembrane helix</keyword>
<accession>A0ABW5EA31</accession>
<dbReference type="EMBL" id="JBHUJD010000007">
    <property type="protein sequence ID" value="MFD2310152.1"/>
    <property type="molecule type" value="Genomic_DNA"/>
</dbReference>
<protein>
    <recommendedName>
        <fullName evidence="4">Cardiolipin synthase N-terminal domain-containing protein</fullName>
    </recommendedName>
</protein>
<sequence length="114" mass="12984">MLMQNSIFQMGLTGRVLAMKVFGVSFLAFSVVFLLVYFFSVYGGGPSVGDEGLPLWKIFSGFFIVVFSFSFWMTMLVDCLSSGKVDNRIFWGVGLFLFSWLAAILYFFAVYRKR</sequence>
<evidence type="ECO:0000313" key="3">
    <source>
        <dbReference type="Proteomes" id="UP001597425"/>
    </source>
</evidence>
<evidence type="ECO:0008006" key="4">
    <source>
        <dbReference type="Google" id="ProtNLM"/>
    </source>
</evidence>
<evidence type="ECO:0000313" key="2">
    <source>
        <dbReference type="EMBL" id="MFD2310152.1"/>
    </source>
</evidence>
<feature type="transmembrane region" description="Helical" evidence="1">
    <location>
        <begin position="55"/>
        <end position="77"/>
    </location>
</feature>
<keyword evidence="1" id="KW-0472">Membrane</keyword>
<proteinExistence type="predicted"/>
<gene>
    <name evidence="2" type="ORF">ACFSKX_06945</name>
</gene>
<keyword evidence="1" id="KW-0812">Transmembrane</keyword>
<evidence type="ECO:0000256" key="1">
    <source>
        <dbReference type="SAM" id="Phobius"/>
    </source>
</evidence>
<keyword evidence="3" id="KW-1185">Reference proteome</keyword>
<organism evidence="2 3">
    <name type="scientific">Microbulbifer halophilus</name>
    <dbReference type="NCBI Taxonomy" id="453963"/>
    <lineage>
        <taxon>Bacteria</taxon>
        <taxon>Pseudomonadati</taxon>
        <taxon>Pseudomonadota</taxon>
        <taxon>Gammaproteobacteria</taxon>
        <taxon>Cellvibrionales</taxon>
        <taxon>Microbulbiferaceae</taxon>
        <taxon>Microbulbifer</taxon>
    </lineage>
</organism>
<reference evidence="3" key="1">
    <citation type="journal article" date="2019" name="Int. J. Syst. Evol. Microbiol.">
        <title>The Global Catalogue of Microorganisms (GCM) 10K type strain sequencing project: providing services to taxonomists for standard genome sequencing and annotation.</title>
        <authorList>
            <consortium name="The Broad Institute Genomics Platform"/>
            <consortium name="The Broad Institute Genome Sequencing Center for Infectious Disease"/>
            <person name="Wu L."/>
            <person name="Ma J."/>
        </authorList>
    </citation>
    <scope>NUCLEOTIDE SEQUENCE [LARGE SCALE GENOMIC DNA]</scope>
    <source>
        <strain evidence="3">KCTC 12848</strain>
    </source>
</reference>
<feature type="transmembrane region" description="Helical" evidence="1">
    <location>
        <begin position="21"/>
        <end position="43"/>
    </location>
</feature>
<comment type="caution">
    <text evidence="2">The sequence shown here is derived from an EMBL/GenBank/DDBJ whole genome shotgun (WGS) entry which is preliminary data.</text>
</comment>